<dbReference type="PANTHER" id="PTHR43584:SF3">
    <property type="entry name" value="BIFUNCTIONAL PROTEIN GLMU"/>
    <property type="match status" value="1"/>
</dbReference>
<evidence type="ECO:0000256" key="3">
    <source>
        <dbReference type="ARBA" id="ARBA00022679"/>
    </source>
</evidence>
<evidence type="ECO:0000256" key="1">
    <source>
        <dbReference type="ARBA" id="ARBA00007707"/>
    </source>
</evidence>
<dbReference type="SUPFAM" id="SSF53448">
    <property type="entry name" value="Nucleotide-diphospho-sugar transferases"/>
    <property type="match status" value="1"/>
</dbReference>
<comment type="function">
    <text evidence="8">Catalyzes the last two sequential reactions in the de novo biosynthetic pathway for UDP-N-acetylglucosamine (UDP-GlcNAc). The C-terminal domain catalyzes the transfer of acetyl group from acetyl coenzyme A to glucosamine-1-phosphate (GlcN-1-P) to produce N-acetylglucosamine-1-phosphate (GlcNAc-1-P), which is converted into UDP-GlcNAc by the transfer of uridine 5-monophosphate (from uridine 5-triphosphate), a reaction catalyzed by the N-terminal domain.</text>
</comment>
<dbReference type="InterPro" id="IPR029044">
    <property type="entry name" value="Nucleotide-diphossugar_trans"/>
</dbReference>
<dbReference type="EMBL" id="CP036269">
    <property type="protein sequence ID" value="QDT44187.1"/>
    <property type="molecule type" value="Genomic_DNA"/>
</dbReference>
<reference evidence="10 11" key="1">
    <citation type="submission" date="2019-02" db="EMBL/GenBank/DDBJ databases">
        <title>Deep-cultivation of Planctomycetes and their phenomic and genomic characterization uncovers novel biology.</title>
        <authorList>
            <person name="Wiegand S."/>
            <person name="Jogler M."/>
            <person name="Boedeker C."/>
            <person name="Pinto D."/>
            <person name="Vollmers J."/>
            <person name="Rivas-Marin E."/>
            <person name="Kohn T."/>
            <person name="Peeters S.H."/>
            <person name="Heuer A."/>
            <person name="Rast P."/>
            <person name="Oberbeckmann S."/>
            <person name="Bunk B."/>
            <person name="Jeske O."/>
            <person name="Meyerdierks A."/>
            <person name="Storesund J.E."/>
            <person name="Kallscheuer N."/>
            <person name="Luecker S."/>
            <person name="Lage O.M."/>
            <person name="Pohl T."/>
            <person name="Merkel B.J."/>
            <person name="Hornburger P."/>
            <person name="Mueller R.-W."/>
            <person name="Bruemmer F."/>
            <person name="Labrenz M."/>
            <person name="Spormann A.M."/>
            <person name="Op den Camp H."/>
            <person name="Overmann J."/>
            <person name="Amann R."/>
            <person name="Jetten M.S.M."/>
            <person name="Mascher T."/>
            <person name="Medema M.H."/>
            <person name="Devos D.P."/>
            <person name="Kaster A.-K."/>
            <person name="Ovreas L."/>
            <person name="Rohde M."/>
            <person name="Galperin M.Y."/>
            <person name="Jogler C."/>
        </authorList>
    </citation>
    <scope>NUCLEOTIDE SEQUENCE [LARGE SCALE GENOMIC DNA]</scope>
    <source>
        <strain evidence="10 11">Pan241w</strain>
    </source>
</reference>
<keyword evidence="5" id="KW-0012">Acyltransferase</keyword>
<dbReference type="Pfam" id="PF12804">
    <property type="entry name" value="NTP_transf_3"/>
    <property type="match status" value="1"/>
</dbReference>
<evidence type="ECO:0000256" key="4">
    <source>
        <dbReference type="ARBA" id="ARBA00022695"/>
    </source>
</evidence>
<dbReference type="KEGG" id="gaz:Pan241w_42950"/>
<keyword evidence="3" id="KW-0808">Transferase</keyword>
<dbReference type="AlphaFoldDB" id="A0A517RJX3"/>
<dbReference type="Proteomes" id="UP000317171">
    <property type="component" value="Chromosome"/>
</dbReference>
<accession>A0A517RJX3</accession>
<dbReference type="InterPro" id="IPR025877">
    <property type="entry name" value="MobA-like_NTP_Trfase"/>
</dbReference>
<dbReference type="GO" id="GO:0019134">
    <property type="term" value="F:glucosamine-1-phosphate N-acetyltransferase activity"/>
    <property type="evidence" value="ECO:0007669"/>
    <property type="project" value="UniProtKB-EC"/>
</dbReference>
<keyword evidence="11" id="KW-1185">Reference proteome</keyword>
<dbReference type="GO" id="GO:0003977">
    <property type="term" value="F:UDP-N-acetylglucosamine diphosphorylase activity"/>
    <property type="evidence" value="ECO:0007669"/>
    <property type="project" value="UniProtKB-EC"/>
</dbReference>
<feature type="domain" description="MobA-like NTP transferase" evidence="9">
    <location>
        <begin position="6"/>
        <end position="136"/>
    </location>
</feature>
<comment type="similarity">
    <text evidence="2">In the N-terminal section; belongs to the N-acetylglucosamine-1-phosphate uridyltransferase family.</text>
</comment>
<evidence type="ECO:0000256" key="6">
    <source>
        <dbReference type="ARBA" id="ARBA00048247"/>
    </source>
</evidence>
<dbReference type="PANTHER" id="PTHR43584">
    <property type="entry name" value="NUCLEOTIDYL TRANSFERASE"/>
    <property type="match status" value="1"/>
</dbReference>
<proteinExistence type="inferred from homology"/>
<evidence type="ECO:0000256" key="8">
    <source>
        <dbReference type="ARBA" id="ARBA00049628"/>
    </source>
</evidence>
<sequence>MNPPAAVILAAGKSTRMKSELPKVLHPILGRPMIEYVLDAARAAHCQKLVVIVGHKADEVKAALAPHSDVEFALQADQKGTGHAVMMSAENLADHDGPVLVLAGDTPLLKGSSLAKLLEIQQQNQAACVVGTATTKANEGLGRIVRDANGQFLRIVEQKDATPEEAAIEEINTGCFAFDGRQLFHALEKVKPDNSQAEYYLTDCAEILLKEGQTVLADPVFDIQEAMGVNTQEQLAEVAEILKQAPSE</sequence>
<evidence type="ECO:0000259" key="9">
    <source>
        <dbReference type="Pfam" id="PF12804"/>
    </source>
</evidence>
<comment type="catalytic activity">
    <reaction evidence="7">
        <text>N-acetyl-alpha-D-glucosamine 1-phosphate + UTP + H(+) = UDP-N-acetyl-alpha-D-glucosamine + diphosphate</text>
        <dbReference type="Rhea" id="RHEA:13509"/>
        <dbReference type="ChEBI" id="CHEBI:15378"/>
        <dbReference type="ChEBI" id="CHEBI:33019"/>
        <dbReference type="ChEBI" id="CHEBI:46398"/>
        <dbReference type="ChEBI" id="CHEBI:57705"/>
        <dbReference type="ChEBI" id="CHEBI:57776"/>
        <dbReference type="EC" id="2.7.7.23"/>
    </reaction>
</comment>
<keyword evidence="4" id="KW-0548">Nucleotidyltransferase</keyword>
<protein>
    <submittedName>
        <fullName evidence="10">Bifunctional protein GlmU</fullName>
    </submittedName>
</protein>
<name>A0A517RJX3_9PLAN</name>
<evidence type="ECO:0000313" key="10">
    <source>
        <dbReference type="EMBL" id="QDT44187.1"/>
    </source>
</evidence>
<dbReference type="Gene3D" id="3.90.550.10">
    <property type="entry name" value="Spore Coat Polysaccharide Biosynthesis Protein SpsA, Chain A"/>
    <property type="match status" value="1"/>
</dbReference>
<comment type="similarity">
    <text evidence="1">In the C-terminal section; belongs to the transferase hexapeptide repeat family.</text>
</comment>
<evidence type="ECO:0000256" key="2">
    <source>
        <dbReference type="ARBA" id="ARBA00007947"/>
    </source>
</evidence>
<dbReference type="OrthoDB" id="9775031at2"/>
<dbReference type="CDD" id="cd02540">
    <property type="entry name" value="GT2_GlmU_N_bac"/>
    <property type="match status" value="1"/>
</dbReference>
<dbReference type="RefSeq" id="WP_145219433.1">
    <property type="nucleotide sequence ID" value="NZ_CP036269.1"/>
</dbReference>
<evidence type="ECO:0000313" key="11">
    <source>
        <dbReference type="Proteomes" id="UP000317171"/>
    </source>
</evidence>
<gene>
    <name evidence="10" type="primary">glmU</name>
    <name evidence="10" type="ORF">Pan241w_42950</name>
</gene>
<evidence type="ECO:0000256" key="7">
    <source>
        <dbReference type="ARBA" id="ARBA00048493"/>
    </source>
</evidence>
<comment type="catalytic activity">
    <reaction evidence="6">
        <text>alpha-D-glucosamine 1-phosphate + acetyl-CoA = N-acetyl-alpha-D-glucosamine 1-phosphate + CoA + H(+)</text>
        <dbReference type="Rhea" id="RHEA:13725"/>
        <dbReference type="ChEBI" id="CHEBI:15378"/>
        <dbReference type="ChEBI" id="CHEBI:57287"/>
        <dbReference type="ChEBI" id="CHEBI:57288"/>
        <dbReference type="ChEBI" id="CHEBI:57776"/>
        <dbReference type="ChEBI" id="CHEBI:58516"/>
        <dbReference type="EC" id="2.3.1.157"/>
    </reaction>
</comment>
<organism evidence="10 11">
    <name type="scientific">Gimesia alba</name>
    <dbReference type="NCBI Taxonomy" id="2527973"/>
    <lineage>
        <taxon>Bacteria</taxon>
        <taxon>Pseudomonadati</taxon>
        <taxon>Planctomycetota</taxon>
        <taxon>Planctomycetia</taxon>
        <taxon>Planctomycetales</taxon>
        <taxon>Planctomycetaceae</taxon>
        <taxon>Gimesia</taxon>
    </lineage>
</organism>
<dbReference type="InterPro" id="IPR050065">
    <property type="entry name" value="GlmU-like"/>
</dbReference>
<evidence type="ECO:0000256" key="5">
    <source>
        <dbReference type="ARBA" id="ARBA00023315"/>
    </source>
</evidence>